<reference evidence="3 4" key="1">
    <citation type="submission" date="2017-12" db="EMBL/GenBank/DDBJ databases">
        <title>Integrating genomic resources of turbot (Scophthalmus maximus) in depth evaluation of genetic and physical mapping variation across individuals.</title>
        <authorList>
            <person name="Martinez P."/>
        </authorList>
    </citation>
    <scope>NUCLEOTIDE SEQUENCE [LARGE SCALE GENOMIC DNA]</scope>
</reference>
<dbReference type="OrthoDB" id="69809at2759"/>
<dbReference type="GO" id="GO:0097431">
    <property type="term" value="C:mitotic spindle pole"/>
    <property type="evidence" value="ECO:0007669"/>
    <property type="project" value="TreeGrafter"/>
</dbReference>
<dbReference type="PANTHER" id="PTHR21831">
    <property type="entry name" value="MICROTUBULE-ASSOCIATED PROTEIN 10"/>
    <property type="match status" value="1"/>
</dbReference>
<dbReference type="EMBL" id="CP026257">
    <property type="protein sequence ID" value="AWP14269.1"/>
    <property type="molecule type" value="Genomic_DNA"/>
</dbReference>
<dbReference type="AlphaFoldDB" id="A0A2U9CEZ2"/>
<evidence type="ECO:0000256" key="1">
    <source>
        <dbReference type="SAM" id="MobiDB-lite"/>
    </source>
</evidence>
<feature type="compositionally biased region" description="Low complexity" evidence="1">
    <location>
        <begin position="627"/>
        <end position="641"/>
    </location>
</feature>
<feature type="region of interest" description="Disordered" evidence="1">
    <location>
        <begin position="187"/>
        <end position="229"/>
    </location>
</feature>
<evidence type="ECO:0000313" key="4">
    <source>
        <dbReference type="Proteomes" id="UP000246464"/>
    </source>
</evidence>
<evidence type="ECO:0000259" key="2">
    <source>
        <dbReference type="Pfam" id="PF14925"/>
    </source>
</evidence>
<feature type="region of interest" description="Disordered" evidence="1">
    <location>
        <begin position="52"/>
        <end position="71"/>
    </location>
</feature>
<dbReference type="GO" id="GO:0005881">
    <property type="term" value="C:cytoplasmic microtubule"/>
    <property type="evidence" value="ECO:0007669"/>
    <property type="project" value="TreeGrafter"/>
</dbReference>
<feature type="compositionally biased region" description="Basic and acidic residues" evidence="1">
    <location>
        <begin position="597"/>
        <end position="625"/>
    </location>
</feature>
<dbReference type="Pfam" id="PF14925">
    <property type="entry name" value="HPHLAWLY"/>
    <property type="match status" value="1"/>
</dbReference>
<feature type="domain" description="Microtubule-associated protein 10 C-terminal" evidence="2">
    <location>
        <begin position="352"/>
        <end position="836"/>
    </location>
</feature>
<dbReference type="PANTHER" id="PTHR21831:SF2">
    <property type="entry name" value="MICROTUBULE-ASSOCIATED PROTEIN 10"/>
    <property type="match status" value="1"/>
</dbReference>
<feature type="compositionally biased region" description="Polar residues" evidence="1">
    <location>
        <begin position="408"/>
        <end position="420"/>
    </location>
</feature>
<gene>
    <name evidence="3" type="ORF">SMAX5B_016887</name>
</gene>
<dbReference type="GO" id="GO:0051256">
    <property type="term" value="P:mitotic spindle midzone assembly"/>
    <property type="evidence" value="ECO:0007669"/>
    <property type="project" value="TreeGrafter"/>
</dbReference>
<dbReference type="InterPro" id="IPR039302">
    <property type="entry name" value="MAP10"/>
</dbReference>
<dbReference type="GO" id="GO:1990023">
    <property type="term" value="C:mitotic spindle midzone"/>
    <property type="evidence" value="ECO:0007669"/>
    <property type="project" value="TreeGrafter"/>
</dbReference>
<dbReference type="InterPro" id="IPR026679">
    <property type="entry name" value="MAP10_C-term"/>
</dbReference>
<feature type="compositionally biased region" description="Acidic residues" evidence="1">
    <location>
        <begin position="311"/>
        <end position="321"/>
    </location>
</feature>
<dbReference type="STRING" id="52904.ENSSMAP00000017728"/>
<feature type="region of interest" description="Disordered" evidence="1">
    <location>
        <begin position="400"/>
        <end position="448"/>
    </location>
</feature>
<dbReference type="Proteomes" id="UP000246464">
    <property type="component" value="Chromosome 15"/>
</dbReference>
<dbReference type="GO" id="GO:0005813">
    <property type="term" value="C:centrosome"/>
    <property type="evidence" value="ECO:0007669"/>
    <property type="project" value="TreeGrafter"/>
</dbReference>
<feature type="compositionally biased region" description="Acidic residues" evidence="1">
    <location>
        <begin position="802"/>
        <end position="813"/>
    </location>
</feature>
<dbReference type="GO" id="GO:0008017">
    <property type="term" value="F:microtubule binding"/>
    <property type="evidence" value="ECO:0007669"/>
    <property type="project" value="InterPro"/>
</dbReference>
<evidence type="ECO:0000313" key="3">
    <source>
        <dbReference type="EMBL" id="AWP14269.1"/>
    </source>
</evidence>
<keyword evidence="4" id="KW-1185">Reference proteome</keyword>
<proteinExistence type="predicted"/>
<protein>
    <submittedName>
        <fullName evidence="3">Putative microtubule-associated protein 10</fullName>
    </submittedName>
</protein>
<dbReference type="GO" id="GO:0030496">
    <property type="term" value="C:midbody"/>
    <property type="evidence" value="ECO:0007669"/>
    <property type="project" value="TreeGrafter"/>
</dbReference>
<feature type="region of interest" description="Disordered" evidence="1">
    <location>
        <begin position="311"/>
        <end position="331"/>
    </location>
</feature>
<name>A0A2U9CEZ2_SCOMX</name>
<feature type="region of interest" description="Disordered" evidence="1">
    <location>
        <begin position="590"/>
        <end position="814"/>
    </location>
</feature>
<dbReference type="Pfam" id="PF14924">
    <property type="entry name" value="MAP10_N"/>
    <property type="match status" value="1"/>
</dbReference>
<organism evidence="3 4">
    <name type="scientific">Scophthalmus maximus</name>
    <name type="common">Turbot</name>
    <name type="synonym">Psetta maxima</name>
    <dbReference type="NCBI Taxonomy" id="52904"/>
    <lineage>
        <taxon>Eukaryota</taxon>
        <taxon>Metazoa</taxon>
        <taxon>Chordata</taxon>
        <taxon>Craniata</taxon>
        <taxon>Vertebrata</taxon>
        <taxon>Euteleostomi</taxon>
        <taxon>Actinopterygii</taxon>
        <taxon>Neopterygii</taxon>
        <taxon>Teleostei</taxon>
        <taxon>Neoteleostei</taxon>
        <taxon>Acanthomorphata</taxon>
        <taxon>Carangaria</taxon>
        <taxon>Pleuronectiformes</taxon>
        <taxon>Pleuronectoidei</taxon>
        <taxon>Scophthalmidae</taxon>
        <taxon>Scophthalmus</taxon>
    </lineage>
</organism>
<sequence length="837" mass="92175">MSGGGNRDALETLFSLEFLVENVRVDKDCEVSDELAVGVRLLDFPTLLIHQPRHGRGDTEHPGEQDRDPGRDYTFNRGKSCFFLMNLNSLHTQLSATPLYAMVLDVKEAPPKLAGSSLISLAKVMDRIAQDVAEHGVSAASSHGERGQVGMCSLTGETTGSISLSYKLLSLGTSLLPHVADRAALESNKVHVGQRGQESAEKKNTESLARSPTPDASDVGRNMQNTGPASANIWISEDKQGDAAACVATEHKPRAQIPQTLQEAGDCFEEEDLAIFRPPHLYYSHSAEEKSKNKGWDYKQLTLDSEAFTCEDSEDEGDENTIDGPSSPVLGQRVRYDTKIHRHQETSGVSPNALGEALRQLPLLNALLVELSHLNDQNPKHPMCIHPNLAWIYRPVSTEPSAGHGDTPQITSEKTRQGTSPHFKHLHSPRNCSTPVVRPTSVQKKDTQEEALIASKISSRSTRKKLVYGTTRTFNLRLKQISTAKVKRRECTGLIQEEKQTCVAKGKTKPKSKIMKSSQRKSVLNQTDSFNDNIETVIQSITVNSALQETTTRRQRNVQGKVNNEIDSDSLRISEEASLSERRDLKCIHIPSVESESAAKNKDKSEHHRESDRLQPESDRRREKIQSSGSSRHSSPKSSVSDASGEGNEDADYADDFNSLEPSDAYSPDPVRSPEPSRAKAPGSPVRLDFYNPDSGSESVRMRAILPVPLKAPTSPQQSLRATHIIRPRTHASALSFSSDDGDRDRSASLQTICSRKHKTSRAERSSSAESFISSRGERSKSTKNSGPVLGISTESTSSLEPQEEEELEDDLGSLDFRKQYQHISELVANKLPGYTI</sequence>
<accession>A0A2U9CEZ2</accession>
<dbReference type="GO" id="GO:0031122">
    <property type="term" value="P:cytoplasmic microtubule organization"/>
    <property type="evidence" value="ECO:0007669"/>
    <property type="project" value="TreeGrafter"/>
</dbReference>
<dbReference type="GO" id="GO:0032467">
    <property type="term" value="P:positive regulation of cytokinesis"/>
    <property type="evidence" value="ECO:0007669"/>
    <property type="project" value="TreeGrafter"/>
</dbReference>
<feature type="compositionally biased region" description="Basic and acidic residues" evidence="1">
    <location>
        <begin position="55"/>
        <end position="71"/>
    </location>
</feature>